<gene>
    <name evidence="1" type="ORF">I6N95_20285</name>
</gene>
<dbReference type="Proteomes" id="UP000674938">
    <property type="component" value="Unassembled WGS sequence"/>
</dbReference>
<dbReference type="EMBL" id="JAEEGA010000016">
    <property type="protein sequence ID" value="MBP1043364.1"/>
    <property type="molecule type" value="Genomic_DNA"/>
</dbReference>
<accession>A0A940SWU4</accession>
<evidence type="ECO:0000313" key="2">
    <source>
        <dbReference type="Proteomes" id="UP000674938"/>
    </source>
</evidence>
<protein>
    <submittedName>
        <fullName evidence="1">Sce7725 family protein</fullName>
    </submittedName>
</protein>
<keyword evidence="2" id="KW-1185">Reference proteome</keyword>
<proteinExistence type="predicted"/>
<evidence type="ECO:0000313" key="1">
    <source>
        <dbReference type="EMBL" id="MBP1043364.1"/>
    </source>
</evidence>
<reference evidence="1" key="1">
    <citation type="submission" date="2020-12" db="EMBL/GenBank/DDBJ databases">
        <title>Vagococcus allomyrinae sp. nov. and Enterococcus lavae sp. nov., isolated from the larvae of Allomyrina dichotoma.</title>
        <authorList>
            <person name="Lee S.D."/>
        </authorList>
    </citation>
    <scope>NUCLEOTIDE SEQUENCE</scope>
    <source>
        <strain evidence="1">BWB3-3</strain>
    </source>
</reference>
<dbReference type="InterPro" id="IPR047727">
    <property type="entry name" value="Sce7725-like"/>
</dbReference>
<dbReference type="NCBIfam" id="NF033831">
    <property type="entry name" value="sce7725_fam"/>
    <property type="match status" value="1"/>
</dbReference>
<name>A0A940SWU4_9ENTE</name>
<comment type="caution">
    <text evidence="1">The sequence shown here is derived from an EMBL/GenBank/DDBJ whole genome shotgun (WGS) entry which is preliminary data.</text>
</comment>
<dbReference type="RefSeq" id="WP_209531179.1">
    <property type="nucleotide sequence ID" value="NZ_JAEEGA010000016.1"/>
</dbReference>
<organism evidence="1 2">
    <name type="scientific">Vagococcus allomyrinae</name>
    <dbReference type="NCBI Taxonomy" id="2794353"/>
    <lineage>
        <taxon>Bacteria</taxon>
        <taxon>Bacillati</taxon>
        <taxon>Bacillota</taxon>
        <taxon>Bacilli</taxon>
        <taxon>Lactobacillales</taxon>
        <taxon>Enterococcaceae</taxon>
        <taxon>Vagococcus</taxon>
    </lineage>
</organism>
<dbReference type="AlphaFoldDB" id="A0A940SWU4"/>
<sequence>MYFPYIRSKQFDLLALKELTERQLLHPSVIPLIEPIKDSAALKRTITSFIKHEQPLAIIANPEVGEFDRSQDKLHDIDELKLAPTILPAFITNQLFTGSLISGRHNLLITNRYTANLSQFQSLTSDYEISHISIQDPRMAPLSQAISLHDPLTVLKNVEDYLYEEDEFFSDDHLFYLEDGFQGFSDYSINGATYEEKGFPAKAVALHILYFDAYQNLRIKHFTSDNNQDYTNPGGKFLEAANKLARWYQKYQDQLVLTYGLSELLLYQQNQKFPGLGVIKKLSLMHHLELVSRYFQQVLPKTL</sequence>